<keyword evidence="1" id="KW-0175">Coiled coil</keyword>
<proteinExistence type="predicted"/>
<dbReference type="EMBL" id="CP017717">
    <property type="protein sequence ID" value="AQZ62794.1"/>
    <property type="molecule type" value="Genomic_DNA"/>
</dbReference>
<keyword evidence="4" id="KW-1185">Reference proteome</keyword>
<dbReference type="STRING" id="1909395.BKM31_16190"/>
<dbReference type="Proteomes" id="UP000190797">
    <property type="component" value="Chromosome"/>
</dbReference>
<evidence type="ECO:0000256" key="1">
    <source>
        <dbReference type="SAM" id="Coils"/>
    </source>
</evidence>
<evidence type="ECO:0000313" key="3">
    <source>
        <dbReference type="EMBL" id="AQZ62794.1"/>
    </source>
</evidence>
<feature type="coiled-coil region" evidence="1">
    <location>
        <begin position="235"/>
        <end position="276"/>
    </location>
</feature>
<name>A0A1U9ZXX7_9ACTN</name>
<feature type="region of interest" description="Disordered" evidence="2">
    <location>
        <begin position="172"/>
        <end position="197"/>
    </location>
</feature>
<gene>
    <name evidence="3" type="ORF">BKM31_16190</name>
</gene>
<accession>A0A1U9ZXX7</accession>
<dbReference type="KEGG" id="noa:BKM31_16190"/>
<organism evidence="3 4">
    <name type="scientific">[Actinomadura] parvosata subsp. kistnae</name>
    <dbReference type="NCBI Taxonomy" id="1909395"/>
    <lineage>
        <taxon>Bacteria</taxon>
        <taxon>Bacillati</taxon>
        <taxon>Actinomycetota</taxon>
        <taxon>Actinomycetes</taxon>
        <taxon>Streptosporangiales</taxon>
        <taxon>Streptosporangiaceae</taxon>
        <taxon>Nonomuraea</taxon>
    </lineage>
</organism>
<evidence type="ECO:0000313" key="4">
    <source>
        <dbReference type="Proteomes" id="UP000190797"/>
    </source>
</evidence>
<reference evidence="4" key="1">
    <citation type="journal article" date="2017" name="Med. Chem. Commun.">
        <title>Nonomuraea sp. ATCC 55076 harbours the largest actinomycete chromosome to date and the kistamicin biosynthetic gene cluster.</title>
        <authorList>
            <person name="Nazari B."/>
            <person name="Forneris C.C."/>
            <person name="Gibson M.I."/>
            <person name="Moon K."/>
            <person name="Schramma K.R."/>
            <person name="Seyedsayamdost M.R."/>
        </authorList>
    </citation>
    <scope>NUCLEOTIDE SEQUENCE [LARGE SCALE GENOMIC DNA]</scope>
    <source>
        <strain evidence="4">ATCC 55076</strain>
    </source>
</reference>
<evidence type="ECO:0000256" key="2">
    <source>
        <dbReference type="SAM" id="MobiDB-lite"/>
    </source>
</evidence>
<protein>
    <submittedName>
        <fullName evidence="3">Uncharacterized protein</fullName>
    </submittedName>
</protein>
<sequence length="282" mass="31052">MPRRRTTGCPPTCPVYLPEAGRIPSRSGVLIEAATQLKNVGGIDIEEVLAELGPDPYCDGDHVQGANSFVISVPRPGDKGTKALRVHVSHDDKGRTRYAVIRVGVFWIGPDSLEYDRTAHGSGRRSDALRVQYGDAREGEDYHYSNGSRARPGAPTVNNITLAGDGTYRAGDITEDGKHGPWVGRPGRYSSTRVPEKSEQATRRIIYKLTQHWRKQPGLEELRAAHDRHHAPHRKADHDRRAERLRAQVEQLAAELAEQEEAAAAQAALLKQKQSEPGEGEA</sequence>
<dbReference type="AlphaFoldDB" id="A0A1U9ZXX7"/>